<evidence type="ECO:0000313" key="6">
    <source>
        <dbReference type="Proteomes" id="UP000268652"/>
    </source>
</evidence>
<dbReference type="InterPro" id="IPR011990">
    <property type="entry name" value="TPR-like_helical_dom_sf"/>
</dbReference>
<dbReference type="OrthoDB" id="5167602at2"/>
<dbReference type="InterPro" id="IPR003593">
    <property type="entry name" value="AAA+_ATPase"/>
</dbReference>
<dbReference type="InterPro" id="IPR049945">
    <property type="entry name" value="AAA_22"/>
</dbReference>
<feature type="compositionally biased region" description="Basic and acidic residues" evidence="2">
    <location>
        <begin position="273"/>
        <end position="287"/>
    </location>
</feature>
<proteinExistence type="predicted"/>
<feature type="repeat" description="TPR" evidence="1">
    <location>
        <begin position="503"/>
        <end position="536"/>
    </location>
</feature>
<dbReference type="EMBL" id="RBDX01000041">
    <property type="protein sequence ID" value="RKN04005.1"/>
    <property type="molecule type" value="Genomic_DNA"/>
</dbReference>
<dbReference type="SUPFAM" id="SSF48452">
    <property type="entry name" value="TPR-like"/>
    <property type="match status" value="2"/>
</dbReference>
<dbReference type="Proteomes" id="UP000268652">
    <property type="component" value="Unassembled WGS sequence"/>
</dbReference>
<dbReference type="GO" id="GO:0016887">
    <property type="term" value="F:ATP hydrolysis activity"/>
    <property type="evidence" value="ECO:0007669"/>
    <property type="project" value="InterPro"/>
</dbReference>
<feature type="compositionally biased region" description="Polar residues" evidence="2">
    <location>
        <begin position="709"/>
        <end position="720"/>
    </location>
</feature>
<name>A0A3A9VSK7_9ACTN</name>
<dbReference type="SUPFAM" id="SSF52540">
    <property type="entry name" value="P-loop containing nucleoside triphosphate hydrolases"/>
    <property type="match status" value="1"/>
</dbReference>
<dbReference type="PANTHER" id="PTHR47691:SF3">
    <property type="entry name" value="HTH-TYPE TRANSCRIPTIONAL REGULATOR RV0890C-RELATED"/>
    <property type="match status" value="1"/>
</dbReference>
<feature type="compositionally biased region" description="Basic and acidic residues" evidence="2">
    <location>
        <begin position="250"/>
        <end position="265"/>
    </location>
</feature>
<evidence type="ECO:0000256" key="1">
    <source>
        <dbReference type="PROSITE-ProRule" id="PRU00339"/>
    </source>
</evidence>
<accession>A0A3A9VSK7</accession>
<evidence type="ECO:0000259" key="3">
    <source>
        <dbReference type="SMART" id="SM00382"/>
    </source>
</evidence>
<dbReference type="Gene3D" id="3.40.50.300">
    <property type="entry name" value="P-loop containing nucleotide triphosphate hydrolases"/>
    <property type="match status" value="1"/>
</dbReference>
<keyword evidence="1" id="KW-0802">TPR repeat</keyword>
<dbReference type="InterPro" id="IPR019734">
    <property type="entry name" value="TPR_rpt"/>
</dbReference>
<protein>
    <recommendedName>
        <fullName evidence="3">AAA+ ATPase domain-containing protein</fullName>
    </recommendedName>
</protein>
<sequence length="727" mass="77227">MTEQTVTGGPGSPRFLGRLRERAELRSDVERAGLDTLAGRPAARGRVLLIAGRPGTGRTALAEEFTTELLDVGDYPDGVLRARLTDPGGVPVPVERAARDLLDGLGVAAPAGADQDELTEILRDTLDERRAVLLLDDVASAEQLAELIPDSRHCLVLAVARGPLTGVPDVRPCALGGLDRLSAVRLIETGAGDVRVTVDPGAADTLAESCGYLPAALVLAAGWLAAHPEATVLEAVHRMAAADEDPDQDPGEHAGEADAADRTAPDAEDTEDAERAPARPDTADEPLRRAFRMAHRDLPAPAARMYRLLALAPGGIVDAHTAAALAGCPVTTARSALAVFAAAGLLRPVPGPGGADARYAVPGCLDPLLWALLHRRERPSEILLARARMLERTVRLLRACHAVTEPHGTPAREWLAGLPGSLRFESRPAAGAWLAARRAPLLAAAHLAVSDGQLDTLARRLVAALSRALIAHRGAEGAAPELYRLHELVLGVAERQGLARERAAAHLNLGDIDARTGRLPEALERYRAALEAARSERDQADPLAVGRALESIAGTYAELGDWRRAADWYGRAVGLAQSRADVPSQARLHGRIGAALTYTGQWDEALRAWRAAAAAHRRTGDRRAHARSVAEAARVQEYAGRPAESLRTGEEALRLAERTGDRRLQAALRMRLADCADRLGLAPLSDTHRAAADRLLAHLRPPAAPKGESSGTTEGHTYETQMEPPQD</sequence>
<dbReference type="Gene3D" id="1.25.40.10">
    <property type="entry name" value="Tetratricopeptide repeat domain"/>
    <property type="match status" value="1"/>
</dbReference>
<dbReference type="Pfam" id="PF13424">
    <property type="entry name" value="TPR_12"/>
    <property type="match status" value="2"/>
</dbReference>
<dbReference type="Proteomes" id="UP000275024">
    <property type="component" value="Unassembled WGS sequence"/>
</dbReference>
<evidence type="ECO:0000313" key="5">
    <source>
        <dbReference type="EMBL" id="RKN14210.1"/>
    </source>
</evidence>
<dbReference type="SMART" id="SM00028">
    <property type="entry name" value="TPR"/>
    <property type="match status" value="4"/>
</dbReference>
<dbReference type="SMART" id="SM00382">
    <property type="entry name" value="AAA"/>
    <property type="match status" value="1"/>
</dbReference>
<dbReference type="PANTHER" id="PTHR47691">
    <property type="entry name" value="REGULATOR-RELATED"/>
    <property type="match status" value="1"/>
</dbReference>
<dbReference type="PROSITE" id="PS50005">
    <property type="entry name" value="TPR"/>
    <property type="match status" value="1"/>
</dbReference>
<organism evidence="4 7">
    <name type="scientific">Streptomyces radicis</name>
    <dbReference type="NCBI Taxonomy" id="1750517"/>
    <lineage>
        <taxon>Bacteria</taxon>
        <taxon>Bacillati</taxon>
        <taxon>Actinomycetota</taxon>
        <taxon>Actinomycetes</taxon>
        <taxon>Kitasatosporales</taxon>
        <taxon>Streptomycetaceae</taxon>
        <taxon>Streptomyces</taxon>
    </lineage>
</organism>
<dbReference type="EMBL" id="RBDY01000040">
    <property type="protein sequence ID" value="RKN14210.1"/>
    <property type="molecule type" value="Genomic_DNA"/>
</dbReference>
<feature type="region of interest" description="Disordered" evidence="2">
    <location>
        <begin position="698"/>
        <end position="727"/>
    </location>
</feature>
<dbReference type="AlphaFoldDB" id="A0A3A9VSK7"/>
<dbReference type="PRINTS" id="PR00364">
    <property type="entry name" value="DISEASERSIST"/>
</dbReference>
<comment type="caution">
    <text evidence="4">The sequence shown here is derived from an EMBL/GenBank/DDBJ whole genome shotgun (WGS) entry which is preliminary data.</text>
</comment>
<dbReference type="Pfam" id="PF13401">
    <property type="entry name" value="AAA_22"/>
    <property type="match status" value="1"/>
</dbReference>
<reference evidence="6 7" key="1">
    <citation type="submission" date="2018-09" db="EMBL/GenBank/DDBJ databases">
        <title>Streptomyces sp. nov. DS1-2, an endophytic actinomycete isolated from roots of Dendrobium scabrilingue.</title>
        <authorList>
            <person name="Kuncharoen N."/>
            <person name="Kudo T."/>
            <person name="Ohkuma M."/>
            <person name="Yuki M."/>
            <person name="Tanasupawat S."/>
        </authorList>
    </citation>
    <scope>NUCLEOTIDE SEQUENCE [LARGE SCALE GENOMIC DNA]</scope>
    <source>
        <strain evidence="4 7">AZ1-7</strain>
        <strain evidence="5 6">DS1-2</strain>
    </source>
</reference>
<feature type="region of interest" description="Disordered" evidence="2">
    <location>
        <begin position="242"/>
        <end position="287"/>
    </location>
</feature>
<gene>
    <name evidence="5" type="ORF">D7318_29630</name>
    <name evidence="4" type="ORF">D7319_29900</name>
</gene>
<evidence type="ECO:0000256" key="2">
    <source>
        <dbReference type="SAM" id="MobiDB-lite"/>
    </source>
</evidence>
<evidence type="ECO:0000313" key="7">
    <source>
        <dbReference type="Proteomes" id="UP000275024"/>
    </source>
</evidence>
<dbReference type="InterPro" id="IPR027417">
    <property type="entry name" value="P-loop_NTPase"/>
</dbReference>
<evidence type="ECO:0000313" key="4">
    <source>
        <dbReference type="EMBL" id="RKN04005.1"/>
    </source>
</evidence>
<keyword evidence="6" id="KW-1185">Reference proteome</keyword>
<feature type="domain" description="AAA+ ATPase" evidence="3">
    <location>
        <begin position="44"/>
        <end position="188"/>
    </location>
</feature>
<dbReference type="RefSeq" id="WP_120700327.1">
    <property type="nucleotide sequence ID" value="NZ_RBDX01000041.1"/>
</dbReference>